<keyword evidence="3" id="KW-1185">Reference proteome</keyword>
<dbReference type="EMBL" id="BAAAZP010000060">
    <property type="protein sequence ID" value="GAA3665127.1"/>
    <property type="molecule type" value="Genomic_DNA"/>
</dbReference>
<gene>
    <name evidence="2" type="ORF">GCM10022224_031820</name>
</gene>
<evidence type="ECO:0000313" key="2">
    <source>
        <dbReference type="EMBL" id="GAA3665127.1"/>
    </source>
</evidence>
<evidence type="ECO:0000313" key="3">
    <source>
        <dbReference type="Proteomes" id="UP001500902"/>
    </source>
</evidence>
<evidence type="ECO:0000256" key="1">
    <source>
        <dbReference type="SAM" id="MobiDB-lite"/>
    </source>
</evidence>
<evidence type="ECO:0008006" key="4">
    <source>
        <dbReference type="Google" id="ProtNLM"/>
    </source>
</evidence>
<name>A0ABP7BPU6_9ACTN</name>
<organism evidence="2 3">
    <name type="scientific">Nonomuraea antimicrobica</name>
    <dbReference type="NCBI Taxonomy" id="561173"/>
    <lineage>
        <taxon>Bacteria</taxon>
        <taxon>Bacillati</taxon>
        <taxon>Actinomycetota</taxon>
        <taxon>Actinomycetes</taxon>
        <taxon>Streptosporangiales</taxon>
        <taxon>Streptosporangiaceae</taxon>
        <taxon>Nonomuraea</taxon>
    </lineage>
</organism>
<dbReference type="Proteomes" id="UP001500902">
    <property type="component" value="Unassembled WGS sequence"/>
</dbReference>
<feature type="region of interest" description="Disordered" evidence="1">
    <location>
        <begin position="30"/>
        <end position="73"/>
    </location>
</feature>
<reference evidence="3" key="1">
    <citation type="journal article" date="2019" name="Int. J. Syst. Evol. Microbiol.">
        <title>The Global Catalogue of Microorganisms (GCM) 10K type strain sequencing project: providing services to taxonomists for standard genome sequencing and annotation.</title>
        <authorList>
            <consortium name="The Broad Institute Genomics Platform"/>
            <consortium name="The Broad Institute Genome Sequencing Center for Infectious Disease"/>
            <person name="Wu L."/>
            <person name="Ma J."/>
        </authorList>
    </citation>
    <scope>NUCLEOTIDE SEQUENCE [LARGE SCALE GENOMIC DNA]</scope>
    <source>
        <strain evidence="3">JCM 16904</strain>
    </source>
</reference>
<accession>A0ABP7BPU6</accession>
<sequence>MDHLDQATVSILIAIDLIQVAMSEGIEWRSATAADRTGSAASQRQRAREGGPKPKMAALPGPQIDLQRSSLTG</sequence>
<proteinExistence type="predicted"/>
<comment type="caution">
    <text evidence="2">The sequence shown here is derived from an EMBL/GenBank/DDBJ whole genome shotgun (WGS) entry which is preliminary data.</text>
</comment>
<protein>
    <recommendedName>
        <fullName evidence="4">Transposase</fullName>
    </recommendedName>
</protein>